<dbReference type="PANTHER" id="PTHR35205:SF1">
    <property type="entry name" value="ZU5 DOMAIN-CONTAINING PROTEIN"/>
    <property type="match status" value="1"/>
</dbReference>
<dbReference type="Gene3D" id="3.40.50.300">
    <property type="entry name" value="P-loop containing nucleotide triphosphate hydrolases"/>
    <property type="match status" value="1"/>
</dbReference>
<dbReference type="SUPFAM" id="SSF52540">
    <property type="entry name" value="P-loop containing nucleoside triphosphate hydrolases"/>
    <property type="match status" value="1"/>
</dbReference>
<dbReference type="EMBL" id="NESQ01000294">
    <property type="protein sequence ID" value="PUU74525.1"/>
    <property type="molecule type" value="Genomic_DNA"/>
</dbReference>
<proteinExistence type="predicted"/>
<accession>A0A2T6ZGB4</accession>
<dbReference type="InterPro" id="IPR027417">
    <property type="entry name" value="P-loop_NTPase"/>
</dbReference>
<evidence type="ECO:0000313" key="2">
    <source>
        <dbReference type="Proteomes" id="UP000244722"/>
    </source>
</evidence>
<gene>
    <name evidence="1" type="ORF">B9Z19DRAFT_1133161</name>
</gene>
<name>A0A2T6ZGB4_TUBBO</name>
<comment type="caution">
    <text evidence="1">The sequence shown here is derived from an EMBL/GenBank/DDBJ whole genome shotgun (WGS) entry which is preliminary data.</text>
</comment>
<reference evidence="1 2" key="1">
    <citation type="submission" date="2017-04" db="EMBL/GenBank/DDBJ databases">
        <title>Draft genome sequence of Tuber borchii Vittad., a whitish edible truffle.</title>
        <authorList>
            <consortium name="DOE Joint Genome Institute"/>
            <person name="Murat C."/>
            <person name="Kuo A."/>
            <person name="Barry K.W."/>
            <person name="Clum A."/>
            <person name="Dockter R.B."/>
            <person name="Fauchery L."/>
            <person name="Iotti M."/>
            <person name="Kohler A."/>
            <person name="Labutti K."/>
            <person name="Lindquist E.A."/>
            <person name="Lipzen A."/>
            <person name="Ohm R.A."/>
            <person name="Wang M."/>
            <person name="Grigoriev I.V."/>
            <person name="Zambonelli A."/>
            <person name="Martin F.M."/>
        </authorList>
    </citation>
    <scope>NUCLEOTIDE SEQUENCE [LARGE SCALE GENOMIC DNA]</scope>
    <source>
        <strain evidence="1 2">Tbo3840</strain>
    </source>
</reference>
<keyword evidence="2" id="KW-1185">Reference proteome</keyword>
<dbReference type="AlphaFoldDB" id="A0A2T6ZGB4"/>
<dbReference type="PANTHER" id="PTHR35205">
    <property type="entry name" value="NB-ARC AND TPR DOMAIN PROTEIN"/>
    <property type="match status" value="1"/>
</dbReference>
<dbReference type="STRING" id="42251.A0A2T6ZGB4"/>
<organism evidence="1 2">
    <name type="scientific">Tuber borchii</name>
    <name type="common">White truffle</name>
    <dbReference type="NCBI Taxonomy" id="42251"/>
    <lineage>
        <taxon>Eukaryota</taxon>
        <taxon>Fungi</taxon>
        <taxon>Dikarya</taxon>
        <taxon>Ascomycota</taxon>
        <taxon>Pezizomycotina</taxon>
        <taxon>Pezizomycetes</taxon>
        <taxon>Pezizales</taxon>
        <taxon>Tuberaceae</taxon>
        <taxon>Tuber</taxon>
    </lineage>
</organism>
<evidence type="ECO:0000313" key="1">
    <source>
        <dbReference type="EMBL" id="PUU74525.1"/>
    </source>
</evidence>
<protein>
    <recommendedName>
        <fullName evidence="3">NB-ARC domain-containing protein</fullName>
    </recommendedName>
</protein>
<dbReference type="Proteomes" id="UP000244722">
    <property type="component" value="Unassembled WGS sequence"/>
</dbReference>
<dbReference type="OrthoDB" id="20872at2759"/>
<sequence>MSTKEILKDSVWPNKTQIALEYVHQRASDHNCDIFWIQGSGVSKFSEGFRAIARHVRIPLCSTEADEARLLKVKRWFEGPGSGTWILVIDNADNEADFAANDSPIAKFIPQANSGTLIFTTRSRQVASSQCSTATIEVGKMGGKEARKLFKKRFDGWKNLEDKEKEDVVAILNSVYHLPLAVENEERAKDLLSRRFYDIQREASHESILSTYFATFAQIRQQMPLAANLLRLMAFFNHRNIPEELLTQYGLEGMDHSADFRSAIGKLLGFSLVTMVRCGCRDKVFYDLNRLVQLSLQKYLPTSEMNQGRRAALKVISRLFPRSQDEQQYISPAYIPHALAATENSTDPTAEELGVRVALYLQDMSSYYHAETQFHRCTTPRQERRE</sequence>
<evidence type="ECO:0008006" key="3">
    <source>
        <dbReference type="Google" id="ProtNLM"/>
    </source>
</evidence>